<sequence length="165" mass="19168">MESGFLRPNSYFTLNSAQVSSLHLVHTKVTIFSFSNVTALYNPINSRLQAPSTRQEEPNGIWKLGLEARLKDTYRVQYPTSFDMGNKPTKREPTKRESDVIQVKVMPPLDQALLKWLTRDLDRIHSFAPRNPRAIKPPEHYIEYMRMNGWLDVNLDDPDLAHLFK</sequence>
<dbReference type="AlphaFoldDB" id="U5D427"/>
<dbReference type="eggNOG" id="ENOG502S3XM">
    <property type="taxonomic scope" value="Eukaryota"/>
</dbReference>
<dbReference type="Gramene" id="ERN16167">
    <property type="protein sequence ID" value="ERN16167"/>
    <property type="gene ID" value="AMTR_s00030p00229530"/>
</dbReference>
<reference evidence="2" key="1">
    <citation type="journal article" date="2013" name="Science">
        <title>The Amborella genome and the evolution of flowering plants.</title>
        <authorList>
            <consortium name="Amborella Genome Project"/>
        </authorList>
    </citation>
    <scope>NUCLEOTIDE SEQUENCE [LARGE SCALE GENOMIC DNA]</scope>
</reference>
<dbReference type="HOGENOM" id="CLU_1613037_0_0_1"/>
<dbReference type="InterPro" id="IPR056895">
    <property type="entry name" value="AtTam9"/>
</dbReference>
<gene>
    <name evidence="1" type="ORF">AMTR_s00030p00229530</name>
</gene>
<organism evidence="1 2">
    <name type="scientific">Amborella trichopoda</name>
    <dbReference type="NCBI Taxonomy" id="13333"/>
    <lineage>
        <taxon>Eukaryota</taxon>
        <taxon>Viridiplantae</taxon>
        <taxon>Streptophyta</taxon>
        <taxon>Embryophyta</taxon>
        <taxon>Tracheophyta</taxon>
        <taxon>Spermatophyta</taxon>
        <taxon>Magnoliopsida</taxon>
        <taxon>Amborellales</taxon>
        <taxon>Amborellaceae</taxon>
        <taxon>Amborella</taxon>
    </lineage>
</organism>
<dbReference type="Proteomes" id="UP000017836">
    <property type="component" value="Unassembled WGS sequence"/>
</dbReference>
<accession>U5D427</accession>
<evidence type="ECO:0000313" key="1">
    <source>
        <dbReference type="EMBL" id="ERN16167.1"/>
    </source>
</evidence>
<dbReference type="EMBL" id="KI392485">
    <property type="protein sequence ID" value="ERN16167.1"/>
    <property type="molecule type" value="Genomic_DNA"/>
</dbReference>
<evidence type="ECO:0000313" key="2">
    <source>
        <dbReference type="Proteomes" id="UP000017836"/>
    </source>
</evidence>
<dbReference type="Pfam" id="PF25111">
    <property type="entry name" value="AtTam9"/>
    <property type="match status" value="1"/>
</dbReference>
<proteinExistence type="predicted"/>
<name>U5D427_AMBTC</name>
<keyword evidence="2" id="KW-1185">Reference proteome</keyword>
<protein>
    <submittedName>
        <fullName evidence="1">Uncharacterized protein</fullName>
    </submittedName>
</protein>
<dbReference type="OrthoDB" id="722701at2759"/>